<accession>A0A182V0Z8</accession>
<keyword evidence="3" id="KW-1185">Reference proteome</keyword>
<proteinExistence type="predicted"/>
<organism evidence="2 3">
    <name type="scientific">Anopheles merus</name>
    <name type="common">Mosquito</name>
    <dbReference type="NCBI Taxonomy" id="30066"/>
    <lineage>
        <taxon>Eukaryota</taxon>
        <taxon>Metazoa</taxon>
        <taxon>Ecdysozoa</taxon>
        <taxon>Arthropoda</taxon>
        <taxon>Hexapoda</taxon>
        <taxon>Insecta</taxon>
        <taxon>Pterygota</taxon>
        <taxon>Neoptera</taxon>
        <taxon>Endopterygota</taxon>
        <taxon>Diptera</taxon>
        <taxon>Nematocera</taxon>
        <taxon>Culicoidea</taxon>
        <taxon>Culicidae</taxon>
        <taxon>Anophelinae</taxon>
        <taxon>Anopheles</taxon>
    </lineage>
</organism>
<sequence length="397" mass="43666">MPHDTMPTSSPSSTSGPPESPMQVPCSLRLNVQRTLGVMARFCSLRNRSEQSSLLIVRSATYCSRSAGFGTLSVVKPHPDASTARLAGVYVRASFTGNTAVLKLIDHLPPRALVSAPTTAITSAGLRPARQWAAVRIQWLPMMAPPQKCWYVADVSDTWYGNWPETAFKPLTIRPSQSASVRKDPATVRRDACVNVRIALTARNAPRNDAVQFGTVDQWAARITEARALADRAAAAQRRIVDPCVVRISEPCAAFQLRDHVHRNVLQVVRELRHHLLCHTCHRNVVGQRGRCKVGMDDDASQTKIEASLAQPVGSHHDARVRSRTAKQARSGRNDPLLVQHGTATDVHTVQRAERGLIREVSIARVSATDDPTLPLLVERIRSSRLTTDGHRQEADD</sequence>
<evidence type="ECO:0000256" key="1">
    <source>
        <dbReference type="SAM" id="MobiDB-lite"/>
    </source>
</evidence>
<evidence type="ECO:0000313" key="3">
    <source>
        <dbReference type="Proteomes" id="UP000075903"/>
    </source>
</evidence>
<protein>
    <submittedName>
        <fullName evidence="2">Uncharacterized protein</fullName>
    </submittedName>
</protein>
<evidence type="ECO:0000313" key="2">
    <source>
        <dbReference type="EnsemblMetazoa" id="AMEM007039-PA"/>
    </source>
</evidence>
<dbReference type="Proteomes" id="UP000075903">
    <property type="component" value="Unassembled WGS sequence"/>
</dbReference>
<reference evidence="2" key="1">
    <citation type="submission" date="2020-05" db="UniProtKB">
        <authorList>
            <consortium name="EnsemblMetazoa"/>
        </authorList>
    </citation>
    <scope>IDENTIFICATION</scope>
    <source>
        <strain evidence="2">MAF</strain>
    </source>
</reference>
<name>A0A182V0Z8_ANOME</name>
<dbReference type="EnsemblMetazoa" id="AMEM007039-RA">
    <property type="protein sequence ID" value="AMEM007039-PA"/>
    <property type="gene ID" value="AMEM007039"/>
</dbReference>
<feature type="compositionally biased region" description="Low complexity" evidence="1">
    <location>
        <begin position="1"/>
        <end position="17"/>
    </location>
</feature>
<dbReference type="VEuPathDB" id="VectorBase:AMEM007039"/>
<dbReference type="AlphaFoldDB" id="A0A182V0Z8"/>
<feature type="region of interest" description="Disordered" evidence="1">
    <location>
        <begin position="1"/>
        <end position="24"/>
    </location>
</feature>